<proteinExistence type="predicted"/>
<gene>
    <name evidence="2" type="primary">GARP</name>
    <name evidence="2" type="ORF">L345_09321</name>
</gene>
<protein>
    <submittedName>
        <fullName evidence="2">Garp</fullName>
    </submittedName>
</protein>
<feature type="compositionally biased region" description="Basic and acidic residues" evidence="1">
    <location>
        <begin position="65"/>
        <end position="93"/>
    </location>
</feature>
<sequence length="397" mass="45915">MVKESVGKVWKARLREGQLSDLILISVVAIFTPIRNSHNEGTPKEGRKERLKKGRWLKKGRKKEGRKEEVKRKEGRKEGVKKEREGGEIEKGRKERFKKNKEGRKEGRTTQPSDQSDTEKVTAQQGISSSTEAPLCSLTAPINILTLTAQRTSPRLYFYRHLMKECERERRKSLEAKEEGRKEGRKEGDGRVGGRKERKNEKREGRKEKGRKEEEKKVGGRKERKRKGKKGRRKKRKKERKKEKMRKGKEKRERTKGRKRRRKSIPADLADLRIGTLVPLMSIILGQGSQETNLPLSPFPVTWVASQGNRVELGTRNALGKPHLHSIFSLKDDLQKSRADPSLRSKKEEEWRCGFTNAFNLFVLAKLSRRHALVPCGFSPLVAIQWLHPKPIKVHIW</sequence>
<feature type="compositionally biased region" description="Basic and acidic residues" evidence="1">
    <location>
        <begin position="37"/>
        <end position="48"/>
    </location>
</feature>
<feature type="compositionally biased region" description="Basic and acidic residues" evidence="1">
    <location>
        <begin position="169"/>
        <end position="221"/>
    </location>
</feature>
<feature type="compositionally biased region" description="Basic residues" evidence="1">
    <location>
        <begin position="49"/>
        <end position="64"/>
    </location>
</feature>
<comment type="caution">
    <text evidence="2">The sequence shown here is derived from an EMBL/GenBank/DDBJ whole genome shotgun (WGS) entry which is preliminary data.</text>
</comment>
<feature type="region of interest" description="Disordered" evidence="1">
    <location>
        <begin position="36"/>
        <end position="130"/>
    </location>
</feature>
<keyword evidence="3" id="KW-1185">Reference proteome</keyword>
<feature type="region of interest" description="Disordered" evidence="1">
    <location>
        <begin position="169"/>
        <end position="266"/>
    </location>
</feature>
<reference evidence="2 3" key="1">
    <citation type="journal article" date="2013" name="Proc. Natl. Acad. Sci. U.S.A.">
        <title>The king cobra genome reveals dynamic gene evolution and adaptation in the snake venom system.</title>
        <authorList>
            <person name="Vonk F.J."/>
            <person name="Casewell N.R."/>
            <person name="Henkel C.V."/>
            <person name="Heimberg A.M."/>
            <person name="Jansen H.J."/>
            <person name="McCleary R.J."/>
            <person name="Kerkkamp H.M."/>
            <person name="Vos R.A."/>
            <person name="Guerreiro I."/>
            <person name="Calvete J.J."/>
            <person name="Wuster W."/>
            <person name="Woods A.E."/>
            <person name="Logan J.M."/>
            <person name="Harrison R.A."/>
            <person name="Castoe T.A."/>
            <person name="de Koning A.P."/>
            <person name="Pollock D.D."/>
            <person name="Yandell M."/>
            <person name="Calderon D."/>
            <person name="Renjifo C."/>
            <person name="Currier R.B."/>
            <person name="Salgado D."/>
            <person name="Pla D."/>
            <person name="Sanz L."/>
            <person name="Hyder A.S."/>
            <person name="Ribeiro J.M."/>
            <person name="Arntzen J.W."/>
            <person name="van den Thillart G.E."/>
            <person name="Boetzer M."/>
            <person name="Pirovano W."/>
            <person name="Dirks R.P."/>
            <person name="Spaink H.P."/>
            <person name="Duboule D."/>
            <person name="McGlinn E."/>
            <person name="Kini R.M."/>
            <person name="Richardson M.K."/>
        </authorList>
    </citation>
    <scope>NUCLEOTIDE SEQUENCE</scope>
    <source>
        <tissue evidence="2">Blood</tissue>
    </source>
</reference>
<organism evidence="2 3">
    <name type="scientific">Ophiophagus hannah</name>
    <name type="common">King cobra</name>
    <name type="synonym">Naja hannah</name>
    <dbReference type="NCBI Taxonomy" id="8665"/>
    <lineage>
        <taxon>Eukaryota</taxon>
        <taxon>Metazoa</taxon>
        <taxon>Chordata</taxon>
        <taxon>Craniata</taxon>
        <taxon>Vertebrata</taxon>
        <taxon>Euteleostomi</taxon>
        <taxon>Lepidosauria</taxon>
        <taxon>Squamata</taxon>
        <taxon>Bifurcata</taxon>
        <taxon>Unidentata</taxon>
        <taxon>Episquamata</taxon>
        <taxon>Toxicofera</taxon>
        <taxon>Serpentes</taxon>
        <taxon>Colubroidea</taxon>
        <taxon>Elapidae</taxon>
        <taxon>Elapinae</taxon>
        <taxon>Ophiophagus</taxon>
    </lineage>
</organism>
<dbReference type="AlphaFoldDB" id="V8NS52"/>
<evidence type="ECO:0000313" key="3">
    <source>
        <dbReference type="Proteomes" id="UP000018936"/>
    </source>
</evidence>
<dbReference type="Proteomes" id="UP000018936">
    <property type="component" value="Unassembled WGS sequence"/>
</dbReference>
<feature type="non-terminal residue" evidence="2">
    <location>
        <position position="1"/>
    </location>
</feature>
<evidence type="ECO:0000256" key="1">
    <source>
        <dbReference type="SAM" id="MobiDB-lite"/>
    </source>
</evidence>
<name>V8NS52_OPHHA</name>
<accession>V8NS52</accession>
<feature type="compositionally biased region" description="Basic residues" evidence="1">
    <location>
        <begin position="222"/>
        <end position="264"/>
    </location>
</feature>
<dbReference type="EMBL" id="AZIM01002061">
    <property type="protein sequence ID" value="ETE64905.1"/>
    <property type="molecule type" value="Genomic_DNA"/>
</dbReference>
<feature type="compositionally biased region" description="Polar residues" evidence="1">
    <location>
        <begin position="109"/>
        <end position="130"/>
    </location>
</feature>
<evidence type="ECO:0000313" key="2">
    <source>
        <dbReference type="EMBL" id="ETE64905.1"/>
    </source>
</evidence>